<protein>
    <submittedName>
        <fullName evidence="3">Transporter</fullName>
    </submittedName>
</protein>
<feature type="transmembrane region" description="Helical" evidence="2">
    <location>
        <begin position="262"/>
        <end position="284"/>
    </location>
</feature>
<reference evidence="3 4" key="1">
    <citation type="submission" date="2022-04" db="EMBL/GenBank/DDBJ databases">
        <title>Streptomyces sp. nov. LCR6-01 isolated from Lichen of Dirinaria sp.</title>
        <authorList>
            <person name="Kanchanasin P."/>
            <person name="Tanasupawat S."/>
            <person name="Phongsopitanun W."/>
        </authorList>
    </citation>
    <scope>NUCLEOTIDE SEQUENCE [LARGE SCALE GENOMIC DNA]</scope>
    <source>
        <strain evidence="3 4">LCR6-01</strain>
    </source>
</reference>
<evidence type="ECO:0000256" key="2">
    <source>
        <dbReference type="SAM" id="Phobius"/>
    </source>
</evidence>
<keyword evidence="4" id="KW-1185">Reference proteome</keyword>
<evidence type="ECO:0000313" key="3">
    <source>
        <dbReference type="EMBL" id="MCK8679177.1"/>
    </source>
</evidence>
<feature type="transmembrane region" description="Helical" evidence="2">
    <location>
        <begin position="456"/>
        <end position="475"/>
    </location>
</feature>
<accession>A0ABT0ICW6</accession>
<feature type="transmembrane region" description="Helical" evidence="2">
    <location>
        <begin position="495"/>
        <end position="520"/>
    </location>
</feature>
<keyword evidence="2" id="KW-0812">Transmembrane</keyword>
<feature type="region of interest" description="Disordered" evidence="1">
    <location>
        <begin position="1"/>
        <end position="33"/>
    </location>
</feature>
<evidence type="ECO:0000256" key="1">
    <source>
        <dbReference type="SAM" id="MobiDB-lite"/>
    </source>
</evidence>
<feature type="transmembrane region" description="Helical" evidence="2">
    <location>
        <begin position="89"/>
        <end position="111"/>
    </location>
</feature>
<dbReference type="RefSeq" id="WP_248634849.1">
    <property type="nucleotide sequence ID" value="NZ_JALPTH010000016.1"/>
</dbReference>
<feature type="region of interest" description="Disordered" evidence="1">
    <location>
        <begin position="303"/>
        <end position="329"/>
    </location>
</feature>
<feature type="transmembrane region" description="Helical" evidence="2">
    <location>
        <begin position="59"/>
        <end position="83"/>
    </location>
</feature>
<name>A0ABT0ICW6_9ACTN</name>
<evidence type="ECO:0000313" key="4">
    <source>
        <dbReference type="Proteomes" id="UP001522868"/>
    </source>
</evidence>
<keyword evidence="2" id="KW-0472">Membrane</keyword>
<sequence>MTGTGSSAPPPTGASTRPSTGSATQASPGSPSSGALTGTFVGLKLSLLRNGLRQSSGRTAAYVTSAVLVLLFAAGQLLGLVLLRGNEHAAAVVVLLTALIALGWAVLPLFFPGGDETLDPTRLVMLPLRSGPLVRALLVASLVGIGPLFTLCLVVGAAIALAHGAAGVVVAVLAVPLALLVCVAAARAVAAGNVRLLTSRRGRDLAVLSGLLIAVGAQFVNFGAQRLTRPGGLDDLEPLAEVVRWLPPASALGAVDSASGGAYGTAAAQLLLTAVVLGVLLVAWRRSLEKLMSAPDGSTLAAVSAPTGGARRGRSTGGDGTAPESRWWPAGRTGTVMRRSLQYMVRDPKTKAQLVSWLAVGLIVPLFNALQGTGSIYFACFAAGMLGTQMYNQFGQDGDAFWMVAGTISSARDAYVELRARAYALLLIAIPFTAVVNVGTAAILGDWRSLPDAVGLSFALLGAMLGTGAIASYRLPYTIPQGSGFKAAAPGQAGIIWGSVFGGMLGGALLCAPVIALTVWVNVSDAAAGSPARLAVLLLGTGYGLLLGWAGLRLAAPRTAARLPEILAAVSKG</sequence>
<feature type="transmembrane region" description="Helical" evidence="2">
    <location>
        <begin position="422"/>
        <end position="444"/>
    </location>
</feature>
<feature type="transmembrane region" description="Helical" evidence="2">
    <location>
        <begin position="532"/>
        <end position="552"/>
    </location>
</feature>
<feature type="transmembrane region" description="Helical" evidence="2">
    <location>
        <begin position="205"/>
        <end position="224"/>
    </location>
</feature>
<organism evidence="3 4">
    <name type="scientific">Streptomyces lichenis</name>
    <dbReference type="NCBI Taxonomy" id="2306967"/>
    <lineage>
        <taxon>Bacteria</taxon>
        <taxon>Bacillati</taxon>
        <taxon>Actinomycetota</taxon>
        <taxon>Actinomycetes</taxon>
        <taxon>Kitasatosporales</taxon>
        <taxon>Streptomycetaceae</taxon>
        <taxon>Streptomyces</taxon>
    </lineage>
</organism>
<keyword evidence="2" id="KW-1133">Transmembrane helix</keyword>
<gene>
    <name evidence="3" type="ORF">M1O15_17620</name>
</gene>
<dbReference type="EMBL" id="JALPTH010000016">
    <property type="protein sequence ID" value="MCK8679177.1"/>
    <property type="molecule type" value="Genomic_DNA"/>
</dbReference>
<feature type="transmembrane region" description="Helical" evidence="2">
    <location>
        <begin position="132"/>
        <end position="159"/>
    </location>
</feature>
<dbReference type="Proteomes" id="UP001522868">
    <property type="component" value="Unassembled WGS sequence"/>
</dbReference>
<comment type="caution">
    <text evidence="3">The sequence shown here is derived from an EMBL/GenBank/DDBJ whole genome shotgun (WGS) entry which is preliminary data.</text>
</comment>
<feature type="transmembrane region" description="Helical" evidence="2">
    <location>
        <begin position="165"/>
        <end position="185"/>
    </location>
</feature>
<proteinExistence type="predicted"/>
<feature type="transmembrane region" description="Helical" evidence="2">
    <location>
        <begin position="354"/>
        <end position="370"/>
    </location>
</feature>